<accession>A0A1F5TQR5</accession>
<comment type="caution">
    <text evidence="1">The sequence shown here is derived from an EMBL/GenBank/DDBJ whole genome shotgun (WGS) entry which is preliminary data.</text>
</comment>
<organism evidence="1 2">
    <name type="scientific">Candidatus Falkowbacteria bacterium RIFOXYD2_FULL_34_120</name>
    <dbReference type="NCBI Taxonomy" id="1798007"/>
    <lineage>
        <taxon>Bacteria</taxon>
        <taxon>Candidatus Falkowiibacteriota</taxon>
    </lineage>
</organism>
<dbReference type="EMBL" id="MFGO01000013">
    <property type="protein sequence ID" value="OGF41147.1"/>
    <property type="molecule type" value="Genomic_DNA"/>
</dbReference>
<dbReference type="Proteomes" id="UP000177579">
    <property type="component" value="Unassembled WGS sequence"/>
</dbReference>
<evidence type="ECO:0000313" key="2">
    <source>
        <dbReference type="Proteomes" id="UP000177579"/>
    </source>
</evidence>
<name>A0A1F5TQR5_9BACT</name>
<reference evidence="1 2" key="1">
    <citation type="journal article" date="2016" name="Nat. Commun.">
        <title>Thousands of microbial genomes shed light on interconnected biogeochemical processes in an aquifer system.</title>
        <authorList>
            <person name="Anantharaman K."/>
            <person name="Brown C.T."/>
            <person name="Hug L.A."/>
            <person name="Sharon I."/>
            <person name="Castelle C.J."/>
            <person name="Probst A.J."/>
            <person name="Thomas B.C."/>
            <person name="Singh A."/>
            <person name="Wilkins M.J."/>
            <person name="Karaoz U."/>
            <person name="Brodie E.L."/>
            <person name="Williams K.H."/>
            <person name="Hubbard S.S."/>
            <person name="Banfield J.F."/>
        </authorList>
    </citation>
    <scope>NUCLEOTIDE SEQUENCE [LARGE SCALE GENOMIC DNA]</scope>
</reference>
<proteinExistence type="predicted"/>
<evidence type="ECO:0000313" key="1">
    <source>
        <dbReference type="EMBL" id="OGF41147.1"/>
    </source>
</evidence>
<gene>
    <name evidence="1" type="ORF">A2531_01335</name>
</gene>
<sequence>MFYVEQIKGGKLMFFNKDNFKFCKTKTGKKFHIIPIKGVNNKSLCLCESDKVYNTYDSDKDICKKCQKEYWKVIKSSVFRLFCM</sequence>
<protein>
    <submittedName>
        <fullName evidence="1">Uncharacterized protein</fullName>
    </submittedName>
</protein>
<dbReference type="AlphaFoldDB" id="A0A1F5TQR5"/>